<name>A0A5C6FEM4_9BACT</name>
<dbReference type="AlphaFoldDB" id="A0A5C6FEM4"/>
<dbReference type="NCBIfam" id="NF033550">
    <property type="entry name" value="transpos_ISL3"/>
    <property type="match status" value="1"/>
</dbReference>
<evidence type="ECO:0000259" key="1">
    <source>
        <dbReference type="Pfam" id="PF01610"/>
    </source>
</evidence>
<accession>A0A5C6FEM4</accession>
<dbReference type="InterPro" id="IPR002560">
    <property type="entry name" value="Transposase_DDE"/>
</dbReference>
<feature type="domain" description="Transposase IS204/IS1001/IS1096/IS1165 DDE" evidence="1">
    <location>
        <begin position="11"/>
        <end position="249"/>
    </location>
</feature>
<dbReference type="Proteomes" id="UP000318288">
    <property type="component" value="Unassembled WGS sequence"/>
</dbReference>
<dbReference type="PANTHER" id="PTHR33498:SF1">
    <property type="entry name" value="TRANSPOSASE FOR INSERTION SEQUENCE ELEMENT IS1557"/>
    <property type="match status" value="1"/>
</dbReference>
<sequence>MNRQIGDIEALGVNEIAYKRGHRYLTLVYQIDEGRRRLLYVARDRTEKSLRGFFKTIPKSSLASLKFICTDMWRRYMNVIAECAADAVHVFDRFHVMKKMNEKINKVRAEESRQLKSQGKGELLKHSRWCLLKRRENLSEKQAVKMSELLKTNLRCVKAYMMREDFQRFWMYSSPAWAGKFLDQWCTRAMRSKIEPMKEMAGTLRRHRPILLNWFRARGEISNGSVEGMNIKAKLAIGKAFGFKSYETIEIALYHQLGKLPEPNQTHEFC</sequence>
<dbReference type="Pfam" id="PF01610">
    <property type="entry name" value="DDE_Tnp_ISL3"/>
    <property type="match status" value="1"/>
</dbReference>
<reference evidence="2 3" key="1">
    <citation type="submission" date="2019-02" db="EMBL/GenBank/DDBJ databases">
        <title>Deep-cultivation of Planctomycetes and their phenomic and genomic characterization uncovers novel biology.</title>
        <authorList>
            <person name="Wiegand S."/>
            <person name="Jogler M."/>
            <person name="Boedeker C."/>
            <person name="Pinto D."/>
            <person name="Vollmers J."/>
            <person name="Rivas-Marin E."/>
            <person name="Kohn T."/>
            <person name="Peeters S.H."/>
            <person name="Heuer A."/>
            <person name="Rast P."/>
            <person name="Oberbeckmann S."/>
            <person name="Bunk B."/>
            <person name="Jeske O."/>
            <person name="Meyerdierks A."/>
            <person name="Storesund J.E."/>
            <person name="Kallscheuer N."/>
            <person name="Luecker S."/>
            <person name="Lage O.M."/>
            <person name="Pohl T."/>
            <person name="Merkel B.J."/>
            <person name="Hornburger P."/>
            <person name="Mueller R.-W."/>
            <person name="Bruemmer F."/>
            <person name="Labrenz M."/>
            <person name="Spormann A.M."/>
            <person name="Op Den Camp H."/>
            <person name="Overmann J."/>
            <person name="Amann R."/>
            <person name="Jetten M.S.M."/>
            <person name="Mascher T."/>
            <person name="Medema M.H."/>
            <person name="Devos D.P."/>
            <person name="Kaster A.-K."/>
            <person name="Ovreas L."/>
            <person name="Rohde M."/>
            <person name="Galperin M.Y."/>
            <person name="Jogler C."/>
        </authorList>
    </citation>
    <scope>NUCLEOTIDE SEQUENCE [LARGE SCALE GENOMIC DNA]</scope>
    <source>
        <strain evidence="2 3">Poly51</strain>
    </source>
</reference>
<dbReference type="PANTHER" id="PTHR33498">
    <property type="entry name" value="TRANSPOSASE FOR INSERTION SEQUENCE ELEMENT IS1557"/>
    <property type="match status" value="1"/>
</dbReference>
<protein>
    <submittedName>
        <fullName evidence="2">Transposase</fullName>
    </submittedName>
</protein>
<dbReference type="EMBL" id="SJPW01000001">
    <property type="protein sequence ID" value="TWU60256.1"/>
    <property type="molecule type" value="Genomic_DNA"/>
</dbReference>
<evidence type="ECO:0000313" key="3">
    <source>
        <dbReference type="Proteomes" id="UP000318288"/>
    </source>
</evidence>
<proteinExistence type="predicted"/>
<evidence type="ECO:0000313" key="2">
    <source>
        <dbReference type="EMBL" id="TWU60256.1"/>
    </source>
</evidence>
<keyword evidence="3" id="KW-1185">Reference proteome</keyword>
<comment type="caution">
    <text evidence="2">The sequence shown here is derived from an EMBL/GenBank/DDBJ whole genome shotgun (WGS) entry which is preliminary data.</text>
</comment>
<gene>
    <name evidence="2" type="ORF">Poly51_05310</name>
</gene>
<dbReference type="InterPro" id="IPR047951">
    <property type="entry name" value="Transpos_ISL3"/>
</dbReference>
<organism evidence="2 3">
    <name type="scientific">Rubripirellula tenax</name>
    <dbReference type="NCBI Taxonomy" id="2528015"/>
    <lineage>
        <taxon>Bacteria</taxon>
        <taxon>Pseudomonadati</taxon>
        <taxon>Planctomycetota</taxon>
        <taxon>Planctomycetia</taxon>
        <taxon>Pirellulales</taxon>
        <taxon>Pirellulaceae</taxon>
        <taxon>Rubripirellula</taxon>
    </lineage>
</organism>